<keyword evidence="3" id="KW-1185">Reference proteome</keyword>
<dbReference type="RefSeq" id="WP_203748839.1">
    <property type="nucleotide sequence ID" value="NZ_BONF01000025.1"/>
</dbReference>
<evidence type="ECO:0000313" key="3">
    <source>
        <dbReference type="Proteomes" id="UP000601223"/>
    </source>
</evidence>
<feature type="transmembrane region" description="Helical" evidence="1">
    <location>
        <begin position="176"/>
        <end position="194"/>
    </location>
</feature>
<keyword evidence="1" id="KW-1133">Transmembrane helix</keyword>
<dbReference type="AlphaFoldDB" id="A0A8J3JQB7"/>
<gene>
    <name evidence="2" type="ORF">Cba03nite_42420</name>
</gene>
<feature type="transmembrane region" description="Helical" evidence="1">
    <location>
        <begin position="21"/>
        <end position="39"/>
    </location>
</feature>
<evidence type="ECO:0000256" key="1">
    <source>
        <dbReference type="SAM" id="Phobius"/>
    </source>
</evidence>
<proteinExistence type="predicted"/>
<keyword evidence="1" id="KW-0812">Transmembrane</keyword>
<feature type="transmembrane region" description="Helical" evidence="1">
    <location>
        <begin position="144"/>
        <end position="164"/>
    </location>
</feature>
<protein>
    <recommendedName>
        <fullName evidence="4">HXXEE domain-containing protein</fullName>
    </recommendedName>
</protein>
<evidence type="ECO:0000313" key="2">
    <source>
        <dbReference type="EMBL" id="GIF82893.1"/>
    </source>
</evidence>
<organism evidence="2 3">
    <name type="scientific">Catellatospora bangladeshensis</name>
    <dbReference type="NCBI Taxonomy" id="310355"/>
    <lineage>
        <taxon>Bacteria</taxon>
        <taxon>Bacillati</taxon>
        <taxon>Actinomycetota</taxon>
        <taxon>Actinomycetes</taxon>
        <taxon>Micromonosporales</taxon>
        <taxon>Micromonosporaceae</taxon>
        <taxon>Catellatospora</taxon>
    </lineage>
</organism>
<dbReference type="Proteomes" id="UP000601223">
    <property type="component" value="Unassembled WGS sequence"/>
</dbReference>
<evidence type="ECO:0008006" key="4">
    <source>
        <dbReference type="Google" id="ProtNLM"/>
    </source>
</evidence>
<comment type="caution">
    <text evidence="2">The sequence shown here is derived from an EMBL/GenBank/DDBJ whole genome shotgun (WGS) entry which is preliminary data.</text>
</comment>
<feature type="transmembrane region" description="Helical" evidence="1">
    <location>
        <begin position="45"/>
        <end position="62"/>
    </location>
</feature>
<feature type="transmembrane region" description="Helical" evidence="1">
    <location>
        <begin position="116"/>
        <end position="137"/>
    </location>
</feature>
<sequence length="206" mass="22652">MTATQTATGEPATERPRVEPYSAIVVALLVAGFDVWMLATIPVQPAAILVAASTVSYVAWLATTYRHPVRSRRIVALYLCCVAFQLVHMAEEYTGGFPHEVVELFSSPRGWSERDFLLTFVFGFGALWCLAGAGALFQVRVANYMLWFYALGAGLINAISHFVFPVLSGWEYFPGLYTATGHLILSVALIVLLVREYRQVRAAAVA</sequence>
<keyword evidence="1" id="KW-0472">Membrane</keyword>
<dbReference type="EMBL" id="BONF01000025">
    <property type="protein sequence ID" value="GIF82893.1"/>
    <property type="molecule type" value="Genomic_DNA"/>
</dbReference>
<name>A0A8J3JQB7_9ACTN</name>
<feature type="transmembrane region" description="Helical" evidence="1">
    <location>
        <begin position="74"/>
        <end position="90"/>
    </location>
</feature>
<accession>A0A8J3JQB7</accession>
<reference evidence="2 3" key="1">
    <citation type="submission" date="2021-01" db="EMBL/GenBank/DDBJ databases">
        <title>Whole genome shotgun sequence of Catellatospora bangladeshensis NBRC 107357.</title>
        <authorList>
            <person name="Komaki H."/>
            <person name="Tamura T."/>
        </authorList>
    </citation>
    <scope>NUCLEOTIDE SEQUENCE [LARGE SCALE GENOMIC DNA]</scope>
    <source>
        <strain evidence="2 3">NBRC 107357</strain>
    </source>
</reference>